<dbReference type="GO" id="GO:0016973">
    <property type="term" value="P:poly(A)+ mRNA export from nucleus"/>
    <property type="evidence" value="ECO:0007669"/>
    <property type="project" value="TreeGrafter"/>
</dbReference>
<feature type="compositionally biased region" description="Acidic residues" evidence="1">
    <location>
        <begin position="1101"/>
        <end position="1115"/>
    </location>
</feature>
<feature type="region of interest" description="Disordered" evidence="1">
    <location>
        <begin position="842"/>
        <end position="1117"/>
    </location>
</feature>
<keyword evidence="5" id="KW-1185">Reference proteome</keyword>
<accession>A0A9K3KCX0</accession>
<feature type="compositionally biased region" description="Low complexity" evidence="1">
    <location>
        <begin position="937"/>
        <end position="960"/>
    </location>
</feature>
<feature type="transmembrane region" description="Helical" evidence="2">
    <location>
        <begin position="407"/>
        <end position="426"/>
    </location>
</feature>
<feature type="transmembrane region" description="Helical" evidence="2">
    <location>
        <begin position="497"/>
        <end position="517"/>
    </location>
</feature>
<keyword evidence="2" id="KW-0812">Transmembrane</keyword>
<reference evidence="4" key="1">
    <citation type="journal article" date="2021" name="Sci. Rep.">
        <title>Diploid genomic architecture of Nitzschia inconspicua, an elite biomass production diatom.</title>
        <authorList>
            <person name="Oliver A."/>
            <person name="Podell S."/>
            <person name="Pinowska A."/>
            <person name="Traller J.C."/>
            <person name="Smith S.R."/>
            <person name="McClure R."/>
            <person name="Beliaev A."/>
            <person name="Bohutskyi P."/>
            <person name="Hill E.A."/>
            <person name="Rabines A."/>
            <person name="Zheng H."/>
            <person name="Allen L.Z."/>
            <person name="Kuo A."/>
            <person name="Grigoriev I.V."/>
            <person name="Allen A.E."/>
            <person name="Hazlebeck D."/>
            <person name="Allen E.E."/>
        </authorList>
    </citation>
    <scope>NUCLEOTIDE SEQUENCE</scope>
    <source>
        <strain evidence="4">Hildebrandi</strain>
    </source>
</reference>
<keyword evidence="3" id="KW-0732">Signal</keyword>
<feature type="transmembrane region" description="Helical" evidence="2">
    <location>
        <begin position="1137"/>
        <end position="1161"/>
    </location>
</feature>
<evidence type="ECO:0000313" key="4">
    <source>
        <dbReference type="EMBL" id="KAG7340905.1"/>
    </source>
</evidence>
<protein>
    <submittedName>
        <fullName evidence="4">Polymorphic outer membrane domain containing protein</fullName>
    </submittedName>
</protein>
<proteinExistence type="predicted"/>
<feature type="region of interest" description="Disordered" evidence="1">
    <location>
        <begin position="49"/>
        <end position="81"/>
    </location>
</feature>
<comment type="caution">
    <text evidence="4">The sequence shown here is derived from an EMBL/GenBank/DDBJ whole genome shotgun (WGS) entry which is preliminary data.</text>
</comment>
<dbReference type="GO" id="GO:0005634">
    <property type="term" value="C:nucleus"/>
    <property type="evidence" value="ECO:0007669"/>
    <property type="project" value="TreeGrafter"/>
</dbReference>
<feature type="compositionally biased region" description="Polar residues" evidence="1">
    <location>
        <begin position="915"/>
        <end position="925"/>
    </location>
</feature>
<dbReference type="PANTHER" id="PTHR46010:SF1">
    <property type="entry name" value="PROTEIN IWS1 HOMOLOG"/>
    <property type="match status" value="1"/>
</dbReference>
<feature type="compositionally biased region" description="Acidic residues" evidence="1">
    <location>
        <begin position="1082"/>
        <end position="1091"/>
    </location>
</feature>
<dbReference type="InterPro" id="IPR051037">
    <property type="entry name" value="RNAPII_TF_IWS1"/>
</dbReference>
<dbReference type="Proteomes" id="UP000693970">
    <property type="component" value="Unassembled WGS sequence"/>
</dbReference>
<evidence type="ECO:0000256" key="1">
    <source>
        <dbReference type="SAM" id="MobiDB-lite"/>
    </source>
</evidence>
<organism evidence="4 5">
    <name type="scientific">Nitzschia inconspicua</name>
    <dbReference type="NCBI Taxonomy" id="303405"/>
    <lineage>
        <taxon>Eukaryota</taxon>
        <taxon>Sar</taxon>
        <taxon>Stramenopiles</taxon>
        <taxon>Ochrophyta</taxon>
        <taxon>Bacillariophyta</taxon>
        <taxon>Bacillariophyceae</taxon>
        <taxon>Bacillariophycidae</taxon>
        <taxon>Bacillariales</taxon>
        <taxon>Bacillariaceae</taxon>
        <taxon>Nitzschia</taxon>
    </lineage>
</organism>
<feature type="compositionally biased region" description="Acidic residues" evidence="1">
    <location>
        <begin position="1041"/>
        <end position="1054"/>
    </location>
</feature>
<feature type="region of interest" description="Disordered" evidence="1">
    <location>
        <begin position="445"/>
        <end position="487"/>
    </location>
</feature>
<dbReference type="EMBL" id="JAGRRH010000027">
    <property type="protein sequence ID" value="KAG7340905.1"/>
    <property type="molecule type" value="Genomic_DNA"/>
</dbReference>
<feature type="compositionally biased region" description="Low complexity" evidence="1">
    <location>
        <begin position="871"/>
        <end position="894"/>
    </location>
</feature>
<keyword evidence="2" id="KW-0472">Membrane</keyword>
<dbReference type="PANTHER" id="PTHR46010">
    <property type="entry name" value="PROTEIN IWS1 HOMOLOG"/>
    <property type="match status" value="1"/>
</dbReference>
<feature type="compositionally biased region" description="Polar residues" evidence="1">
    <location>
        <begin position="895"/>
        <end position="907"/>
    </location>
</feature>
<feature type="compositionally biased region" description="Low complexity" evidence="1">
    <location>
        <begin position="849"/>
        <end position="863"/>
    </location>
</feature>
<feature type="compositionally biased region" description="Acidic residues" evidence="1">
    <location>
        <begin position="994"/>
        <end position="1032"/>
    </location>
</feature>
<evidence type="ECO:0000256" key="3">
    <source>
        <dbReference type="SAM" id="SignalP"/>
    </source>
</evidence>
<feature type="chain" id="PRO_5039896591" evidence="3">
    <location>
        <begin position="18"/>
        <end position="1231"/>
    </location>
</feature>
<dbReference type="AlphaFoldDB" id="A0A9K3KCX0"/>
<reference evidence="4" key="2">
    <citation type="submission" date="2021-04" db="EMBL/GenBank/DDBJ databases">
        <authorList>
            <person name="Podell S."/>
        </authorList>
    </citation>
    <scope>NUCLEOTIDE SEQUENCE</scope>
    <source>
        <strain evidence="4">Hildebrandi</strain>
    </source>
</reference>
<evidence type="ECO:0000313" key="5">
    <source>
        <dbReference type="Proteomes" id="UP000693970"/>
    </source>
</evidence>
<name>A0A9K3KCX0_9STRA</name>
<sequence length="1231" mass="135479">MMNQLLSAFLLFKAVAGNASNAAGFDSSSSSSSSSSSIAFRVGISLEKESREDSSSSSSSFQQDRNQHLRELSDGSQQRQNILKKPAPWEDLFVDGTETYYDENAQAWRLLGFYQDCDTKNSNQEDNAQECQRYLLWAAYIDQGYDANTEYMHYDRHSSSWNKDACNSHQGRRRCVKMDCHESTTNWKLLGIFKERQYDAFLESVLQFQGDCVWNDNEYKFMQAMATDGMPWPVECTAVQDTDLYYHVQPSAGGFMNVALYEDEKCSKLYTGDGMSIESVLAPTVSSTLRQEIDTWNDALQAFTYCQPCNAIDLVSTLNRNTQANAEGDRYGQANDQNNNNNNGAFVCQDATAESGNQVNQCKIFRQQTNMQTASFRDIQLAESQGTVKGIHIANHMLGEPYKKKHTWLSVVLFLLSLLLLGYAFYRLYHEDRINSELKEPLVEHKSNHTSSDSNKSSDDNAQTSDDTQKRNRKSSSNNSSSSSRKSIKRGFWGRKVVGVTTSTTAILATAVLSLILSHPAMASDDVVVGRLGTTLASGSDTGCTMLQNRATATFELDAIDLESNCYLVPGNAADIYHLVITGSVPSDYQFDLVEIEQKGYRTTPTRWGESSQGMEYCAPGGSMLYFHNANSTMEKEITISSNWLAVNNGESCCIDQPIAWSWGVSRCPSVIEANDEEVCWSSPNYFLKASSFEYRVARPSPLNDTVVTWASRNVDDNCASIQLSEGAPQSEGPDVPVKQTIATTFGSTVSTDDRCLFLEVSKYLDKPDYWYISGAGVCNGRGGYEFFTAAQIGVGDVFIESCFEMEKLRMVNIKGSSLTLSNLQMEVFLPWEDDEIGCDKTRFPSATPSQFPSSVPSFVPSTEPSPFPSVVPSDVPSLYPSTVPSTVPSYTPTAGPTTEPSIQPSDLPTPYPSSIPSDGPSETPTGAPVETITDSPTDFPTEIPTEFPTETPTDFPSDTISTFPDGSIASSGGGGTTPVEEDEELQTGKKSDNDDDEDDEDTGGSILEVDDEEREDMDGTVPEVDDEDEEVLTGKKTEKDDQEEVEEEEEEAESSTGGKKGGGEDETTEEEPSTGGKKGGEEDETTEEEPSTGKKGFESTAEEDEMEEEEEDDNGTGIESFVREAQQSSGLTTEQLIGTLCGVLLFLLLIVNCLFLRFFLRKRRDGRVGRQPGSNVPTEDPEGTIVTMEELSGGKVMIKKVIPTFGYGQVVQKTVYPNKASVNLEGYELP</sequence>
<gene>
    <name evidence="4" type="ORF">IV203_024448</name>
</gene>
<feature type="signal peptide" evidence="3">
    <location>
        <begin position="1"/>
        <end position="17"/>
    </location>
</feature>
<evidence type="ECO:0000256" key="2">
    <source>
        <dbReference type="SAM" id="Phobius"/>
    </source>
</evidence>
<keyword evidence="2" id="KW-1133">Transmembrane helix</keyword>
<feature type="compositionally biased region" description="Low complexity" evidence="1">
    <location>
        <begin position="475"/>
        <end position="485"/>
    </location>
</feature>
<dbReference type="OrthoDB" id="42797at2759"/>